<feature type="transmembrane region" description="Helical" evidence="1">
    <location>
        <begin position="131"/>
        <end position="152"/>
    </location>
</feature>
<reference evidence="3" key="5">
    <citation type="submission" date="2015-06" db="UniProtKB">
        <authorList>
            <consortium name="EnsemblFungi"/>
        </authorList>
    </citation>
    <scope>IDENTIFICATION</scope>
    <source>
        <strain evidence="3">ATCC 64411</strain>
    </source>
</reference>
<reference evidence="4" key="1">
    <citation type="submission" date="2010-05" db="EMBL/GenBank/DDBJ databases">
        <title>The genome sequence of Magnaporthe poae strain ATCC 64411.</title>
        <authorList>
            <person name="Ma L.-J."/>
            <person name="Dead R."/>
            <person name="Young S."/>
            <person name="Zeng Q."/>
            <person name="Koehrsen M."/>
            <person name="Alvarado L."/>
            <person name="Berlin A."/>
            <person name="Chapman S.B."/>
            <person name="Chen Z."/>
            <person name="Freedman E."/>
            <person name="Gellesch M."/>
            <person name="Goldberg J."/>
            <person name="Griggs A."/>
            <person name="Gujja S."/>
            <person name="Heilman E.R."/>
            <person name="Heiman D."/>
            <person name="Hepburn T."/>
            <person name="Howarth C."/>
            <person name="Jen D."/>
            <person name="Larson L."/>
            <person name="Mehta T."/>
            <person name="Neiman D."/>
            <person name="Pearson M."/>
            <person name="Roberts A."/>
            <person name="Saif S."/>
            <person name="Shea T."/>
            <person name="Shenoy N."/>
            <person name="Sisk P."/>
            <person name="Stolte C."/>
            <person name="Sykes S."/>
            <person name="Walk T."/>
            <person name="White J."/>
            <person name="Yandava C."/>
            <person name="Haas B."/>
            <person name="Nusbaum C."/>
            <person name="Birren B."/>
        </authorList>
    </citation>
    <scope>NUCLEOTIDE SEQUENCE [LARGE SCALE GENOMIC DNA]</scope>
    <source>
        <strain evidence="4">ATCC 64411 / 73-15</strain>
    </source>
</reference>
<dbReference type="Proteomes" id="UP000011715">
    <property type="component" value="Unassembled WGS sequence"/>
</dbReference>
<evidence type="ECO:0000313" key="3">
    <source>
        <dbReference type="EnsemblFungi" id="MAPG_05955T0"/>
    </source>
</evidence>
<dbReference type="OMA" id="QNTAYHS"/>
<keyword evidence="1" id="KW-0472">Membrane</keyword>
<keyword evidence="1" id="KW-0812">Transmembrane</keyword>
<reference evidence="2" key="3">
    <citation type="submission" date="2011-03" db="EMBL/GenBank/DDBJ databases">
        <title>Annotation of Magnaporthe poae ATCC 64411.</title>
        <authorList>
            <person name="Ma L.-J."/>
            <person name="Dead R."/>
            <person name="Young S.K."/>
            <person name="Zeng Q."/>
            <person name="Gargeya S."/>
            <person name="Fitzgerald M."/>
            <person name="Haas B."/>
            <person name="Abouelleil A."/>
            <person name="Alvarado L."/>
            <person name="Arachchi H.M."/>
            <person name="Berlin A."/>
            <person name="Brown A."/>
            <person name="Chapman S.B."/>
            <person name="Chen Z."/>
            <person name="Dunbar C."/>
            <person name="Freedman E."/>
            <person name="Gearin G."/>
            <person name="Gellesch M."/>
            <person name="Goldberg J."/>
            <person name="Griggs A."/>
            <person name="Gujja S."/>
            <person name="Heiman D."/>
            <person name="Howarth C."/>
            <person name="Larson L."/>
            <person name="Lui A."/>
            <person name="MacDonald P.J.P."/>
            <person name="Mehta T."/>
            <person name="Montmayeur A."/>
            <person name="Murphy C."/>
            <person name="Neiman D."/>
            <person name="Pearson M."/>
            <person name="Priest M."/>
            <person name="Roberts A."/>
            <person name="Saif S."/>
            <person name="Shea T."/>
            <person name="Shenoy N."/>
            <person name="Sisk P."/>
            <person name="Stolte C."/>
            <person name="Sykes S."/>
            <person name="Yandava C."/>
            <person name="Wortman J."/>
            <person name="Nusbaum C."/>
            <person name="Birren B."/>
        </authorList>
    </citation>
    <scope>NUCLEOTIDE SEQUENCE</scope>
    <source>
        <strain evidence="2">ATCC 64411</strain>
    </source>
</reference>
<keyword evidence="1" id="KW-1133">Transmembrane helix</keyword>
<proteinExistence type="predicted"/>
<keyword evidence="4" id="KW-1185">Reference proteome</keyword>
<feature type="transmembrane region" description="Helical" evidence="1">
    <location>
        <begin position="62"/>
        <end position="90"/>
    </location>
</feature>
<dbReference type="OrthoDB" id="5211263at2759"/>
<evidence type="ECO:0000313" key="4">
    <source>
        <dbReference type="Proteomes" id="UP000011715"/>
    </source>
</evidence>
<feature type="transmembrane region" description="Helical" evidence="1">
    <location>
        <begin position="12"/>
        <end position="42"/>
    </location>
</feature>
<reference evidence="2" key="2">
    <citation type="submission" date="2010-05" db="EMBL/GenBank/DDBJ databases">
        <title>The Genome Sequence of Magnaporthe poae strain ATCC 64411.</title>
        <authorList>
            <consortium name="The Broad Institute Genome Sequencing Platform"/>
            <consortium name="Broad Institute Genome Sequencing Center for Infectious Disease"/>
            <person name="Ma L.-J."/>
            <person name="Dead R."/>
            <person name="Young S."/>
            <person name="Zeng Q."/>
            <person name="Koehrsen M."/>
            <person name="Alvarado L."/>
            <person name="Berlin A."/>
            <person name="Chapman S.B."/>
            <person name="Chen Z."/>
            <person name="Freedman E."/>
            <person name="Gellesch M."/>
            <person name="Goldberg J."/>
            <person name="Griggs A."/>
            <person name="Gujja S."/>
            <person name="Heilman E.R."/>
            <person name="Heiman D."/>
            <person name="Hepburn T."/>
            <person name="Howarth C."/>
            <person name="Jen D."/>
            <person name="Larson L."/>
            <person name="Mehta T."/>
            <person name="Neiman D."/>
            <person name="Pearson M."/>
            <person name="Roberts A."/>
            <person name="Saif S."/>
            <person name="Shea T."/>
            <person name="Shenoy N."/>
            <person name="Sisk P."/>
            <person name="Stolte C."/>
            <person name="Sykes S."/>
            <person name="Walk T."/>
            <person name="White J."/>
            <person name="Yandava C."/>
            <person name="Haas B."/>
            <person name="Nusbaum C."/>
            <person name="Birren B."/>
        </authorList>
    </citation>
    <scope>NUCLEOTIDE SEQUENCE</scope>
    <source>
        <strain evidence="2">ATCC 64411</strain>
    </source>
</reference>
<sequence length="176" mass="19852">MTRQDTSPFRKLVLVPLWLIRDLVMTINIALLALIIFAFAYADRKNKHDEMGGGWKELRKSGVTAGTVIAVAAVNMTIIMLCLILDLVCLVKRIRHTLTPKFFLVSNSVQTIIWTILFALSLVGTRTAGPIVIAVLIYLTFLGMLIYAVVVYRREKRNPTTNQENKMDFVHNPHLG</sequence>
<evidence type="ECO:0000313" key="2">
    <source>
        <dbReference type="EMBL" id="KLU86948.1"/>
    </source>
</evidence>
<dbReference type="EnsemblFungi" id="MAPG_05955T0">
    <property type="protein sequence ID" value="MAPG_05955T0"/>
    <property type="gene ID" value="MAPG_05955"/>
</dbReference>
<evidence type="ECO:0000256" key="1">
    <source>
        <dbReference type="SAM" id="Phobius"/>
    </source>
</evidence>
<reference evidence="3" key="4">
    <citation type="journal article" date="2015" name="G3 (Bethesda)">
        <title>Genome sequences of three phytopathogenic species of the Magnaporthaceae family of fungi.</title>
        <authorList>
            <person name="Okagaki L.H."/>
            <person name="Nunes C.C."/>
            <person name="Sailsbery J."/>
            <person name="Clay B."/>
            <person name="Brown D."/>
            <person name="John T."/>
            <person name="Oh Y."/>
            <person name="Young N."/>
            <person name="Fitzgerald M."/>
            <person name="Haas B.J."/>
            <person name="Zeng Q."/>
            <person name="Young S."/>
            <person name="Adiconis X."/>
            <person name="Fan L."/>
            <person name="Levin J.Z."/>
            <person name="Mitchell T.K."/>
            <person name="Okubara P.A."/>
            <person name="Farman M.L."/>
            <person name="Kohn L.M."/>
            <person name="Birren B."/>
            <person name="Ma L.-J."/>
            <person name="Dean R.A."/>
        </authorList>
    </citation>
    <scope>NUCLEOTIDE SEQUENCE</scope>
    <source>
        <strain evidence="3">ATCC 64411 / 73-15</strain>
    </source>
</reference>
<dbReference type="EMBL" id="ADBL01001426">
    <property type="status" value="NOT_ANNOTATED_CDS"/>
    <property type="molecule type" value="Genomic_DNA"/>
</dbReference>
<gene>
    <name evidence="2" type="ORF">MAPG_05955</name>
</gene>
<protein>
    <submittedName>
        <fullName evidence="2 3">Uncharacterized protein</fullName>
    </submittedName>
</protein>
<dbReference type="eggNOG" id="ENOG502SH37">
    <property type="taxonomic scope" value="Eukaryota"/>
</dbReference>
<organism evidence="3 4">
    <name type="scientific">Magnaporthiopsis poae (strain ATCC 64411 / 73-15)</name>
    <name type="common">Kentucky bluegrass fungus</name>
    <name type="synonym">Magnaporthe poae</name>
    <dbReference type="NCBI Taxonomy" id="644358"/>
    <lineage>
        <taxon>Eukaryota</taxon>
        <taxon>Fungi</taxon>
        <taxon>Dikarya</taxon>
        <taxon>Ascomycota</taxon>
        <taxon>Pezizomycotina</taxon>
        <taxon>Sordariomycetes</taxon>
        <taxon>Sordariomycetidae</taxon>
        <taxon>Magnaporthales</taxon>
        <taxon>Magnaporthaceae</taxon>
        <taxon>Magnaporthiopsis</taxon>
    </lineage>
</organism>
<dbReference type="VEuPathDB" id="FungiDB:MAPG_05955"/>
<accession>A0A0C4E0S1</accession>
<feature type="transmembrane region" description="Helical" evidence="1">
    <location>
        <begin position="102"/>
        <end position="125"/>
    </location>
</feature>
<name>A0A0C4E0S1_MAGP6</name>
<dbReference type="AlphaFoldDB" id="A0A0C4E0S1"/>
<dbReference type="EMBL" id="GL876970">
    <property type="protein sequence ID" value="KLU86948.1"/>
    <property type="molecule type" value="Genomic_DNA"/>
</dbReference>